<evidence type="ECO:0000313" key="3">
    <source>
        <dbReference type="Proteomes" id="UP001153954"/>
    </source>
</evidence>
<protein>
    <recommendedName>
        <fullName evidence="1">HAT C-terminal dimerisation domain-containing protein</fullName>
    </recommendedName>
</protein>
<dbReference type="GO" id="GO:0046983">
    <property type="term" value="F:protein dimerization activity"/>
    <property type="evidence" value="ECO:0007669"/>
    <property type="project" value="InterPro"/>
</dbReference>
<evidence type="ECO:0000259" key="1">
    <source>
        <dbReference type="Pfam" id="PF05699"/>
    </source>
</evidence>
<organism evidence="2 3">
    <name type="scientific">Euphydryas editha</name>
    <name type="common">Edith's checkerspot</name>
    <dbReference type="NCBI Taxonomy" id="104508"/>
    <lineage>
        <taxon>Eukaryota</taxon>
        <taxon>Metazoa</taxon>
        <taxon>Ecdysozoa</taxon>
        <taxon>Arthropoda</taxon>
        <taxon>Hexapoda</taxon>
        <taxon>Insecta</taxon>
        <taxon>Pterygota</taxon>
        <taxon>Neoptera</taxon>
        <taxon>Endopterygota</taxon>
        <taxon>Lepidoptera</taxon>
        <taxon>Glossata</taxon>
        <taxon>Ditrysia</taxon>
        <taxon>Papilionoidea</taxon>
        <taxon>Nymphalidae</taxon>
        <taxon>Nymphalinae</taxon>
        <taxon>Euphydryas</taxon>
    </lineage>
</organism>
<dbReference type="Proteomes" id="UP001153954">
    <property type="component" value="Unassembled WGS sequence"/>
</dbReference>
<dbReference type="InterPro" id="IPR052958">
    <property type="entry name" value="IFN-induced_PKR_regulator"/>
</dbReference>
<sequence length="236" mass="27224">MLIAKYSALMEPVVNVLQSVALDVVKASEYVKRILLLIKNYRENPEKVTDEIIKEATAVAEKVELEEDITSMLRITGKQRHRSNHPAESTSEYWKRFLVIPYLDSIITSLEVRFAEENTPSFVLSKLHRAQMQKMTTENLKPTFIDVLKEKSSVFPETEKALKILIVLPCTTCTVERSFSSLRRLKTWLRSAMSEDRLNGLAMMSVHRAIINKNLNNFNDKVVESFSKNLRRLCFN</sequence>
<dbReference type="EMBL" id="CAKOGL010000024">
    <property type="protein sequence ID" value="CAH2101901.1"/>
    <property type="molecule type" value="Genomic_DNA"/>
</dbReference>
<dbReference type="Pfam" id="PF05699">
    <property type="entry name" value="Dimer_Tnp_hAT"/>
    <property type="match status" value="1"/>
</dbReference>
<feature type="domain" description="HAT C-terminal dimerisation" evidence="1">
    <location>
        <begin position="145"/>
        <end position="209"/>
    </location>
</feature>
<comment type="caution">
    <text evidence="2">The sequence shown here is derived from an EMBL/GenBank/DDBJ whole genome shotgun (WGS) entry which is preliminary data.</text>
</comment>
<name>A0AAU9UVG6_EUPED</name>
<dbReference type="PANTHER" id="PTHR46289">
    <property type="entry name" value="52 KDA REPRESSOR OF THE INHIBITOR OF THE PROTEIN KINASE-LIKE PROTEIN-RELATED"/>
    <property type="match status" value="1"/>
</dbReference>
<gene>
    <name evidence="2" type="ORF">EEDITHA_LOCUS16611</name>
</gene>
<dbReference type="PANTHER" id="PTHR46289:SF14">
    <property type="entry name" value="DUF4371 DOMAIN-CONTAINING PROTEIN"/>
    <property type="match status" value="1"/>
</dbReference>
<proteinExistence type="predicted"/>
<dbReference type="InterPro" id="IPR008906">
    <property type="entry name" value="HATC_C_dom"/>
</dbReference>
<evidence type="ECO:0000313" key="2">
    <source>
        <dbReference type="EMBL" id="CAH2101901.1"/>
    </source>
</evidence>
<keyword evidence="3" id="KW-1185">Reference proteome</keyword>
<dbReference type="AlphaFoldDB" id="A0AAU9UVG6"/>
<accession>A0AAU9UVG6</accession>
<reference evidence="2" key="1">
    <citation type="submission" date="2022-03" db="EMBL/GenBank/DDBJ databases">
        <authorList>
            <person name="Tunstrom K."/>
        </authorList>
    </citation>
    <scope>NUCLEOTIDE SEQUENCE</scope>
</reference>